<dbReference type="EMBL" id="CM001881">
    <property type="protein sequence ID" value="EOY21619.1"/>
    <property type="molecule type" value="Genomic_DNA"/>
</dbReference>
<protein>
    <submittedName>
        <fullName evidence="2">Uncharacterized protein</fullName>
    </submittedName>
</protein>
<dbReference type="Gramene" id="EOY21619">
    <property type="protein sequence ID" value="EOY21619"/>
    <property type="gene ID" value="TCM_013584"/>
</dbReference>
<proteinExistence type="predicted"/>
<sequence>MHVMQDALFNALPWMVVSKDDGISLACDSRLHCFGAIHRVSSDDDFEEDHFTIMNRIMSDMFQPRVGQRLVQIRCDTLATKNIKKSHPKSYKKKAVMATWSDSGKSQNNEEEEVGNLCHMALDDPMDESIEIKCTTKRPTMP</sequence>
<gene>
    <name evidence="2" type="ORF">TCM_013584</name>
</gene>
<dbReference type="InParanoid" id="A0A061G3M7"/>
<organism evidence="2 3">
    <name type="scientific">Theobroma cacao</name>
    <name type="common">Cacao</name>
    <name type="synonym">Cocoa</name>
    <dbReference type="NCBI Taxonomy" id="3641"/>
    <lineage>
        <taxon>Eukaryota</taxon>
        <taxon>Viridiplantae</taxon>
        <taxon>Streptophyta</taxon>
        <taxon>Embryophyta</taxon>
        <taxon>Tracheophyta</taxon>
        <taxon>Spermatophyta</taxon>
        <taxon>Magnoliopsida</taxon>
        <taxon>eudicotyledons</taxon>
        <taxon>Gunneridae</taxon>
        <taxon>Pentapetalae</taxon>
        <taxon>rosids</taxon>
        <taxon>malvids</taxon>
        <taxon>Malvales</taxon>
        <taxon>Malvaceae</taxon>
        <taxon>Byttnerioideae</taxon>
        <taxon>Theobroma</taxon>
    </lineage>
</organism>
<keyword evidence="3" id="KW-1185">Reference proteome</keyword>
<evidence type="ECO:0000256" key="1">
    <source>
        <dbReference type="SAM" id="MobiDB-lite"/>
    </source>
</evidence>
<dbReference type="Proteomes" id="UP000026915">
    <property type="component" value="Chromosome 3"/>
</dbReference>
<dbReference type="HOGENOM" id="CLU_1819334_0_0_1"/>
<reference evidence="2 3" key="1">
    <citation type="journal article" date="2013" name="Genome Biol.">
        <title>The genome sequence of the most widely cultivated cacao type and its use to identify candidate genes regulating pod color.</title>
        <authorList>
            <person name="Motamayor J.C."/>
            <person name="Mockaitis K."/>
            <person name="Schmutz J."/>
            <person name="Haiminen N."/>
            <person name="Iii D.L."/>
            <person name="Cornejo O."/>
            <person name="Findley S.D."/>
            <person name="Zheng P."/>
            <person name="Utro F."/>
            <person name="Royaert S."/>
            <person name="Saski C."/>
            <person name="Jenkins J."/>
            <person name="Podicheti R."/>
            <person name="Zhao M."/>
            <person name="Scheffler B.E."/>
            <person name="Stack J.C."/>
            <person name="Feltus F.A."/>
            <person name="Mustiga G.M."/>
            <person name="Amores F."/>
            <person name="Phillips W."/>
            <person name="Marelli J.P."/>
            <person name="May G.D."/>
            <person name="Shapiro H."/>
            <person name="Ma J."/>
            <person name="Bustamante C.D."/>
            <person name="Schnell R.J."/>
            <person name="Main D."/>
            <person name="Gilbert D."/>
            <person name="Parida L."/>
            <person name="Kuhn D.N."/>
        </authorList>
    </citation>
    <scope>NUCLEOTIDE SEQUENCE [LARGE SCALE GENOMIC DNA]</scope>
    <source>
        <strain evidence="3">cv. Matina 1-6</strain>
    </source>
</reference>
<accession>A0A061G3M7</accession>
<evidence type="ECO:0000313" key="3">
    <source>
        <dbReference type="Proteomes" id="UP000026915"/>
    </source>
</evidence>
<feature type="compositionally biased region" description="Basic residues" evidence="1">
    <location>
        <begin position="84"/>
        <end position="95"/>
    </location>
</feature>
<feature type="region of interest" description="Disordered" evidence="1">
    <location>
        <begin position="84"/>
        <end position="112"/>
    </location>
</feature>
<evidence type="ECO:0000313" key="2">
    <source>
        <dbReference type="EMBL" id="EOY21619.1"/>
    </source>
</evidence>
<name>A0A061G3M7_THECC</name>
<dbReference type="AlphaFoldDB" id="A0A061G3M7"/>